<gene>
    <name evidence="2" type="ORF">FS935_21680</name>
</gene>
<name>A0A5C6V8V5_9BACI</name>
<keyword evidence="2" id="KW-0808">Transferase</keyword>
<dbReference type="GO" id="GO:0016747">
    <property type="term" value="F:acyltransferase activity, transferring groups other than amino-acyl groups"/>
    <property type="evidence" value="ECO:0007669"/>
    <property type="project" value="InterPro"/>
</dbReference>
<dbReference type="PROSITE" id="PS51186">
    <property type="entry name" value="GNAT"/>
    <property type="match status" value="1"/>
</dbReference>
<keyword evidence="3" id="KW-1185">Reference proteome</keyword>
<dbReference type="InterPro" id="IPR016181">
    <property type="entry name" value="Acyl_CoA_acyltransferase"/>
</dbReference>
<accession>A0A5C6V8V5</accession>
<dbReference type="SUPFAM" id="SSF55729">
    <property type="entry name" value="Acyl-CoA N-acyltransferases (Nat)"/>
    <property type="match status" value="1"/>
</dbReference>
<organism evidence="2 3">
    <name type="scientific">Metabacillus litoralis</name>
    <dbReference type="NCBI Taxonomy" id="152268"/>
    <lineage>
        <taxon>Bacteria</taxon>
        <taxon>Bacillati</taxon>
        <taxon>Bacillota</taxon>
        <taxon>Bacilli</taxon>
        <taxon>Bacillales</taxon>
        <taxon>Bacillaceae</taxon>
        <taxon>Metabacillus</taxon>
    </lineage>
</organism>
<dbReference type="Proteomes" id="UP000321363">
    <property type="component" value="Unassembled WGS sequence"/>
</dbReference>
<dbReference type="EMBL" id="VOQF01000023">
    <property type="protein sequence ID" value="TXC81852.1"/>
    <property type="molecule type" value="Genomic_DNA"/>
</dbReference>
<sequence>MNLTIRSMSNEDIQSVQHVAKTSWNTTYEGIIPIEIQENFINTAYSNAMLEKRLTNTVFLVAEIDGEIIGFINFTPLKSDTKVELGAIYIYKDYQGKGIGTSLLNEGIKFFPSVKKVYVNVEKDNEVALSFYKARGFIIETEYDDLFDGHVLKTVRLVLNL</sequence>
<dbReference type="PANTHER" id="PTHR43617">
    <property type="entry name" value="L-AMINO ACID N-ACETYLTRANSFERASE"/>
    <property type="match status" value="1"/>
</dbReference>
<feature type="domain" description="N-acetyltransferase" evidence="1">
    <location>
        <begin position="3"/>
        <end position="161"/>
    </location>
</feature>
<dbReference type="PANTHER" id="PTHR43617:SF22">
    <property type="entry name" value="L-AMINO ACID N-ACETYLTRANSFERASE AAAT"/>
    <property type="match status" value="1"/>
</dbReference>
<dbReference type="Pfam" id="PF00583">
    <property type="entry name" value="Acetyltransf_1"/>
    <property type="match status" value="1"/>
</dbReference>
<evidence type="ECO:0000313" key="3">
    <source>
        <dbReference type="Proteomes" id="UP000321363"/>
    </source>
</evidence>
<dbReference type="AlphaFoldDB" id="A0A5C6V8V5"/>
<dbReference type="InterPro" id="IPR050276">
    <property type="entry name" value="MshD_Acetyltransferase"/>
</dbReference>
<reference evidence="2 3" key="1">
    <citation type="journal article" date="2005" name="Int. J. Syst. Evol. Microbiol.">
        <title>Bacillus litoralis sp. nov., isolated from a tidal flat of the Yellow Sea in Korea.</title>
        <authorList>
            <person name="Yoon J.H."/>
            <person name="Oh T.K."/>
        </authorList>
    </citation>
    <scope>NUCLEOTIDE SEQUENCE [LARGE SCALE GENOMIC DNA]</scope>
    <source>
        <strain evidence="2 3">SW-211</strain>
    </source>
</reference>
<dbReference type="Gene3D" id="3.40.630.30">
    <property type="match status" value="1"/>
</dbReference>
<evidence type="ECO:0000313" key="2">
    <source>
        <dbReference type="EMBL" id="TXC81852.1"/>
    </source>
</evidence>
<dbReference type="RefSeq" id="WP_146950719.1">
    <property type="nucleotide sequence ID" value="NZ_VOQF01000023.1"/>
</dbReference>
<comment type="caution">
    <text evidence="2">The sequence shown here is derived from an EMBL/GenBank/DDBJ whole genome shotgun (WGS) entry which is preliminary data.</text>
</comment>
<proteinExistence type="predicted"/>
<evidence type="ECO:0000259" key="1">
    <source>
        <dbReference type="PROSITE" id="PS51186"/>
    </source>
</evidence>
<protein>
    <submittedName>
        <fullName evidence="2">GNAT family N-acetyltransferase</fullName>
    </submittedName>
</protein>
<dbReference type="InterPro" id="IPR000182">
    <property type="entry name" value="GNAT_dom"/>
</dbReference>
<dbReference type="OrthoDB" id="794462at2"/>
<dbReference type="CDD" id="cd04301">
    <property type="entry name" value="NAT_SF"/>
    <property type="match status" value="1"/>
</dbReference>